<dbReference type="EMBL" id="BLXZ01000002">
    <property type="protein sequence ID" value="GFO67431.1"/>
    <property type="molecule type" value="Genomic_DNA"/>
</dbReference>
<protein>
    <submittedName>
        <fullName evidence="6">Amino acid ABC transporter ATP-binding protein</fullName>
    </submittedName>
</protein>
<evidence type="ECO:0000256" key="3">
    <source>
        <dbReference type="ARBA" id="ARBA00022741"/>
    </source>
</evidence>
<dbReference type="SMART" id="SM00382">
    <property type="entry name" value="AAA"/>
    <property type="match status" value="1"/>
</dbReference>
<evidence type="ECO:0000259" key="5">
    <source>
        <dbReference type="PROSITE" id="PS50893"/>
    </source>
</evidence>
<sequence>MQLKLTNLVKRFQGQTALDGITLEAEARSLVLIGPSGGGKSTLLRVLAGLELLDQGSVLIDGDPLPSHEEHLIRYRRRIGTVFQAYNLFPHLTALENVTLPLVQAHGQPRAEATAYALELLRRFHLEAHAHKMPMELSGGQQQRVAIVRAIAIKPRFLLLDEPTSALDPEMTAEVLDLIAELKAEGRELILVTHNMGFARRVADHCLFLSGGRILETGHADELFNQPKTAELTSFLSRVLKY</sequence>
<feature type="domain" description="ABC transporter" evidence="5">
    <location>
        <begin position="3"/>
        <end position="236"/>
    </location>
</feature>
<dbReference type="InterPro" id="IPR003593">
    <property type="entry name" value="AAA+_ATPase"/>
</dbReference>
<dbReference type="PROSITE" id="PS00211">
    <property type="entry name" value="ABC_TRANSPORTER_1"/>
    <property type="match status" value="1"/>
</dbReference>
<dbReference type="InterPro" id="IPR003439">
    <property type="entry name" value="ABC_transporter-like_ATP-bd"/>
</dbReference>
<evidence type="ECO:0000313" key="6">
    <source>
        <dbReference type="EMBL" id="GFO67431.1"/>
    </source>
</evidence>
<accession>A0A6V8N4R3</accession>
<dbReference type="SUPFAM" id="SSF52540">
    <property type="entry name" value="P-loop containing nucleoside triphosphate hydrolases"/>
    <property type="match status" value="1"/>
</dbReference>
<dbReference type="RefSeq" id="WP_183359972.1">
    <property type="nucleotide sequence ID" value="NZ_BLXZ01000002.1"/>
</dbReference>
<reference evidence="7" key="1">
    <citation type="submission" date="2020-06" db="EMBL/GenBank/DDBJ databases">
        <title>Draft genomic sequecing of Geomonas sp. Red745.</title>
        <authorList>
            <person name="Itoh H."/>
            <person name="Xu Z.X."/>
            <person name="Ushijima N."/>
            <person name="Masuda Y."/>
            <person name="Shiratori Y."/>
            <person name="Senoo K."/>
        </authorList>
    </citation>
    <scope>NUCLEOTIDE SEQUENCE [LARGE SCALE GENOMIC DNA]</scope>
    <source>
        <strain evidence="7">Red745</strain>
    </source>
</reference>
<dbReference type="PANTHER" id="PTHR43166">
    <property type="entry name" value="AMINO ACID IMPORT ATP-BINDING PROTEIN"/>
    <property type="match status" value="1"/>
</dbReference>
<evidence type="ECO:0000256" key="2">
    <source>
        <dbReference type="ARBA" id="ARBA00022448"/>
    </source>
</evidence>
<name>A0A6V8N4R3_9BACT</name>
<comment type="caution">
    <text evidence="6">The sequence shown here is derived from an EMBL/GenBank/DDBJ whole genome shotgun (WGS) entry which is preliminary data.</text>
</comment>
<keyword evidence="4 6" id="KW-0067">ATP-binding</keyword>
<keyword evidence="3" id="KW-0547">Nucleotide-binding</keyword>
<dbReference type="PROSITE" id="PS50893">
    <property type="entry name" value="ABC_TRANSPORTER_2"/>
    <property type="match status" value="1"/>
</dbReference>
<dbReference type="InterPro" id="IPR027417">
    <property type="entry name" value="P-loop_NTPase"/>
</dbReference>
<comment type="similarity">
    <text evidence="1">Belongs to the ABC transporter superfamily.</text>
</comment>
<dbReference type="Proteomes" id="UP000587586">
    <property type="component" value="Unassembled WGS sequence"/>
</dbReference>
<dbReference type="InterPro" id="IPR050086">
    <property type="entry name" value="MetN_ABC_transporter-like"/>
</dbReference>
<dbReference type="Pfam" id="PF00005">
    <property type="entry name" value="ABC_tran"/>
    <property type="match status" value="1"/>
</dbReference>
<evidence type="ECO:0000256" key="4">
    <source>
        <dbReference type="ARBA" id="ARBA00022840"/>
    </source>
</evidence>
<proteinExistence type="inferred from homology"/>
<evidence type="ECO:0000256" key="1">
    <source>
        <dbReference type="ARBA" id="ARBA00005417"/>
    </source>
</evidence>
<keyword evidence="7" id="KW-1185">Reference proteome</keyword>
<dbReference type="PANTHER" id="PTHR43166:SF4">
    <property type="entry name" value="PHOSPHONATES IMPORT ATP-BINDING PROTEIN PHNC"/>
    <property type="match status" value="1"/>
</dbReference>
<dbReference type="Gene3D" id="3.40.50.300">
    <property type="entry name" value="P-loop containing nucleotide triphosphate hydrolases"/>
    <property type="match status" value="1"/>
</dbReference>
<dbReference type="GO" id="GO:0005524">
    <property type="term" value="F:ATP binding"/>
    <property type="evidence" value="ECO:0007669"/>
    <property type="project" value="UniProtKB-KW"/>
</dbReference>
<dbReference type="GO" id="GO:0016887">
    <property type="term" value="F:ATP hydrolysis activity"/>
    <property type="evidence" value="ECO:0007669"/>
    <property type="project" value="InterPro"/>
</dbReference>
<dbReference type="InterPro" id="IPR017871">
    <property type="entry name" value="ABC_transporter-like_CS"/>
</dbReference>
<keyword evidence="2" id="KW-0813">Transport</keyword>
<gene>
    <name evidence="6" type="ORF">GMLC_10100</name>
</gene>
<organism evidence="6 7">
    <name type="scientific">Geomonas limicola</name>
    <dbReference type="NCBI Taxonomy" id="2740186"/>
    <lineage>
        <taxon>Bacteria</taxon>
        <taxon>Pseudomonadati</taxon>
        <taxon>Thermodesulfobacteriota</taxon>
        <taxon>Desulfuromonadia</taxon>
        <taxon>Geobacterales</taxon>
        <taxon>Geobacteraceae</taxon>
        <taxon>Geomonas</taxon>
    </lineage>
</organism>
<dbReference type="AlphaFoldDB" id="A0A6V8N4R3"/>
<evidence type="ECO:0000313" key="7">
    <source>
        <dbReference type="Proteomes" id="UP000587586"/>
    </source>
</evidence>